<dbReference type="KEGG" id="ssck:SPSK_05611"/>
<name>A0A0F2LX39_SPOSC</name>
<comment type="caution">
    <text evidence="1">The sequence shown here is derived from an EMBL/GenBank/DDBJ whole genome shotgun (WGS) entry which is preliminary data.</text>
</comment>
<dbReference type="AlphaFoldDB" id="A0A0F2LX39"/>
<dbReference type="EMBL" id="AXCR01000012">
    <property type="protein sequence ID" value="KJR81060.1"/>
    <property type="molecule type" value="Genomic_DNA"/>
</dbReference>
<evidence type="ECO:0000313" key="1">
    <source>
        <dbReference type="EMBL" id="KJR81060.1"/>
    </source>
</evidence>
<sequence length="165" mass="17878">MRLSGKTVPEPEAGRTNCCQWPIVAHAYANACGDARGFAKLALVRRHCTLTCPESPLTNGLLFLLLPAPGHLLLRSSRLPGSCTTALSQFWRTATRRTPRAPQSAAVATVYMAFSRRPGTFRPVAAPAVLGNDRPGRAVGSRATCRTDALRMHVMDSGNYDRTML</sequence>
<dbReference type="Proteomes" id="UP000033710">
    <property type="component" value="Unassembled WGS sequence"/>
</dbReference>
<protein>
    <submittedName>
        <fullName evidence="1">Uncharacterized protein</fullName>
    </submittedName>
</protein>
<dbReference type="GeneID" id="27667630"/>
<organism evidence="1">
    <name type="scientific">Sporothrix schenckii 1099-18</name>
    <dbReference type="NCBI Taxonomy" id="1397361"/>
    <lineage>
        <taxon>Eukaryota</taxon>
        <taxon>Fungi</taxon>
        <taxon>Dikarya</taxon>
        <taxon>Ascomycota</taxon>
        <taxon>Pezizomycotina</taxon>
        <taxon>Sordariomycetes</taxon>
        <taxon>Sordariomycetidae</taxon>
        <taxon>Ophiostomatales</taxon>
        <taxon>Ophiostomataceae</taxon>
        <taxon>Sporothrix</taxon>
    </lineage>
</organism>
<reference evidence="1" key="2">
    <citation type="journal article" date="2015" name="Eukaryot. Cell">
        <title>Asexual propagation of a virulent clone complex in a human and feline outbreak of sporotrichosis.</title>
        <authorList>
            <person name="Teixeira Mde M."/>
            <person name="Rodrigues A.M."/>
            <person name="Tsui C.K."/>
            <person name="de Almeida L.G."/>
            <person name="Van Diepeningen A.D."/>
            <person name="van den Ende B.G."/>
            <person name="Fernandes G.F."/>
            <person name="Kano R."/>
            <person name="Hamelin R.C."/>
            <person name="Lopes-Bezerra L.M."/>
            <person name="Vasconcelos A.T."/>
            <person name="de Hoog S."/>
            <person name="de Camargo Z.P."/>
            <person name="Felipe M.S."/>
        </authorList>
    </citation>
    <scope>NUCLEOTIDE SEQUENCE [LARGE SCALE GENOMIC DNA]</scope>
    <source>
        <strain evidence="1">1099-18</strain>
    </source>
</reference>
<dbReference type="RefSeq" id="XP_016583736.1">
    <property type="nucleotide sequence ID" value="XM_016732353.1"/>
</dbReference>
<dbReference type="VEuPathDB" id="FungiDB:SPSK_05611"/>
<reference evidence="1" key="1">
    <citation type="journal article" date="2014" name="BMC Genomics">
        <title>Comparative genomics of the major fungal agents of human and animal Sporotrichosis: Sporothrix schenckii and Sporothrix brasiliensis.</title>
        <authorList>
            <person name="Teixeira M.M."/>
            <person name="de Almeida L.G."/>
            <person name="Kubitschek-Barreira P."/>
            <person name="Alves F.L."/>
            <person name="Kioshima E.S."/>
            <person name="Abadio A.K."/>
            <person name="Fernandes L."/>
            <person name="Derengowski L.S."/>
            <person name="Ferreira K.S."/>
            <person name="Souza R.C."/>
            <person name="Ruiz J.C."/>
            <person name="de Andrade N.C."/>
            <person name="Paes H.C."/>
            <person name="Nicola A.M."/>
            <person name="Albuquerque P."/>
            <person name="Gerber A.L."/>
            <person name="Martins V.P."/>
            <person name="Peconick L.D."/>
            <person name="Neto A.V."/>
            <person name="Chaucanez C.B."/>
            <person name="Silva P.A."/>
            <person name="Cunha O.L."/>
            <person name="de Oliveira F.F."/>
            <person name="dos Santos T.C."/>
            <person name="Barros A.L."/>
            <person name="Soares M.A."/>
            <person name="de Oliveira L.M."/>
            <person name="Marini M.M."/>
            <person name="Villalobos-Duno H."/>
            <person name="Cunha M.M."/>
            <person name="de Hoog S."/>
            <person name="da Silveira J.F."/>
            <person name="Henrissat B."/>
            <person name="Nino-Vega G.A."/>
            <person name="Cisalpino P.S."/>
            <person name="Mora-Montes H.M."/>
            <person name="Almeida S.R."/>
            <person name="Stajich J.E."/>
            <person name="Lopes-Bezerra L.M."/>
            <person name="Vasconcelos A.T."/>
            <person name="Felipe M.S."/>
        </authorList>
    </citation>
    <scope>NUCLEOTIDE SEQUENCE [LARGE SCALE GENOMIC DNA]</scope>
    <source>
        <strain evidence="1">1099-18</strain>
    </source>
</reference>
<proteinExistence type="predicted"/>
<gene>
    <name evidence="1" type="ORF">SPSK_05611</name>
</gene>
<accession>A0A0F2LX39</accession>